<dbReference type="GO" id="GO:0016491">
    <property type="term" value="F:oxidoreductase activity"/>
    <property type="evidence" value="ECO:0007669"/>
    <property type="project" value="TreeGrafter"/>
</dbReference>
<dbReference type="InterPro" id="IPR011989">
    <property type="entry name" value="ARM-like"/>
</dbReference>
<evidence type="ECO:0000313" key="4">
    <source>
        <dbReference type="Proteomes" id="UP000034424"/>
    </source>
</evidence>
<gene>
    <name evidence="1" type="ORF">DU30_00880</name>
    <name evidence="2" type="ORF">DU67_07490</name>
</gene>
<dbReference type="AlphaFoldDB" id="A0A0F8DV89"/>
<dbReference type="PANTHER" id="PTHR12697:SF5">
    <property type="entry name" value="DEOXYHYPUSINE HYDROXYLASE"/>
    <property type="match status" value="1"/>
</dbReference>
<dbReference type="PANTHER" id="PTHR12697">
    <property type="entry name" value="PBS LYASE HEAT-LIKE PROTEIN"/>
    <property type="match status" value="1"/>
</dbReference>
<organism evidence="1 3">
    <name type="scientific">Methanosarcina mazei</name>
    <name type="common">Methanosarcina frisia</name>
    <dbReference type="NCBI Taxonomy" id="2209"/>
    <lineage>
        <taxon>Archaea</taxon>
        <taxon>Methanobacteriati</taxon>
        <taxon>Methanobacteriota</taxon>
        <taxon>Stenosarchaea group</taxon>
        <taxon>Methanomicrobia</taxon>
        <taxon>Methanosarcinales</taxon>
        <taxon>Methanosarcinaceae</taxon>
        <taxon>Methanosarcina</taxon>
    </lineage>
</organism>
<dbReference type="InterPro" id="IPR016024">
    <property type="entry name" value="ARM-type_fold"/>
</dbReference>
<dbReference type="EMBL" id="JJPC01000123">
    <property type="protein sequence ID" value="KKG32297.1"/>
    <property type="molecule type" value="Genomic_DNA"/>
</dbReference>
<evidence type="ECO:0008006" key="5">
    <source>
        <dbReference type="Google" id="ProtNLM"/>
    </source>
</evidence>
<dbReference type="Gene3D" id="1.25.10.10">
    <property type="entry name" value="Leucine-rich Repeat Variant"/>
    <property type="match status" value="2"/>
</dbReference>
<dbReference type="Proteomes" id="UP000034298">
    <property type="component" value="Unassembled WGS sequence"/>
</dbReference>
<dbReference type="EMBL" id="JJPL01000078">
    <property type="protein sequence ID" value="KKG64501.1"/>
    <property type="molecule type" value="Genomic_DNA"/>
</dbReference>
<protein>
    <recommendedName>
        <fullName evidence="5">Phosphorylase</fullName>
    </recommendedName>
</protein>
<dbReference type="RefSeq" id="WP_052735579.1">
    <property type="nucleotide sequence ID" value="NZ_JJPC01000123.1"/>
</dbReference>
<dbReference type="Pfam" id="PF13646">
    <property type="entry name" value="HEAT_2"/>
    <property type="match status" value="1"/>
</dbReference>
<sequence length="718" mass="82981">MIDQEKIHNLCLSEDPKELIKALKQLKDNFSTLLDKEQALNDLIKLTTNKEKDVRSEVASAFSNILIFVPDKQRVWNCLINLTDDKSRDVRINAASTIGSAFVHMPDKQLAWNFLIKLANDKDMWVRYQAYSALSSIFIHISDKQQAWKDLIKLTEDEETLLRSRDVYAYNSMFVHMSDKHQEWKDSVKLSNDENNYTISSSFSRIGYLFSRIPDRHEVWDDLAKDNEGWVVSGVASALKSAFAYVPDKQEAWNDLIRLINSENKLASHRAASVLGYMFFYSLDKQQSWSDLHKFCNDEDSIVRSEVAFSLGFSFSHLPDKQQAWDDLDRLKNDGACRVRSYANYSLGKISIFKASQAEKEEDYKEELEKAITFFGKAAQESEYFNPSQFCLPFYLSFHTILFKRNEAKGEVDKHLAEARNAVKSSKSKDLLFEVVENLAKALEEVQNLENLDLEAKKGELNFYRKYCDRAAELMKETEDTAPYATAAVRKGLPILDRNLKGLLEEIQNKAKNACQESQGTPTQEIACEINREVQKWEIGSQEEMTQMIENLAYILEEKISVQPKNQYILGKIEQMKNERLLVRQYEILSQIIPLIRNVTVVPVEPILDEIKELIVSVDQLTASVDELQNPQEYLDIIQKDLKEIKDYMPGMKEKIDRVLYESYTPLSTTQKLKIAIPIIPSLVSYEQETEVPEFVAENIHELKNIFYKMKDSLKKLR</sequence>
<comment type="caution">
    <text evidence="1">The sequence shown here is derived from an EMBL/GenBank/DDBJ whole genome shotgun (WGS) entry which is preliminary data.</text>
</comment>
<dbReference type="PATRIC" id="fig|2209.62.peg.192"/>
<name>A0A0F8DV89_METMZ</name>
<dbReference type="SUPFAM" id="SSF48371">
    <property type="entry name" value="ARM repeat"/>
    <property type="match status" value="1"/>
</dbReference>
<evidence type="ECO:0000313" key="2">
    <source>
        <dbReference type="EMBL" id="KKG64501.1"/>
    </source>
</evidence>
<proteinExistence type="predicted"/>
<evidence type="ECO:0000313" key="3">
    <source>
        <dbReference type="Proteomes" id="UP000034298"/>
    </source>
</evidence>
<dbReference type="Proteomes" id="UP000034424">
    <property type="component" value="Unassembled WGS sequence"/>
</dbReference>
<accession>A0A0F8DV89</accession>
<reference evidence="3 4" key="1">
    <citation type="journal article" date="2015" name="ISME J.">
        <title>Genomic and phenotypic differentiation among Methanosarcina mazei populations from Columbia River sediment.</title>
        <authorList>
            <person name="Youngblut N.D."/>
            <person name="Wirth J.S."/>
            <person name="Henriksen J.R."/>
            <person name="Smith M."/>
            <person name="Simon H."/>
            <person name="Metcalf W.W."/>
            <person name="Whitaker R.J."/>
        </authorList>
    </citation>
    <scope>NUCLEOTIDE SEQUENCE [LARGE SCALE GENOMIC DNA]</scope>
    <source>
        <strain evidence="1 3">3.F.A.1B.1</strain>
        <strain evidence="2 4">3.F.T.2.1</strain>
    </source>
</reference>
<evidence type="ECO:0000313" key="1">
    <source>
        <dbReference type="EMBL" id="KKG32297.1"/>
    </source>
</evidence>